<comment type="caution">
    <text evidence="4">The sequence shown here is derived from an EMBL/GenBank/DDBJ whole genome shotgun (WGS) entry which is preliminary data.</text>
</comment>
<feature type="domain" description="Xaa-Pro dipeptidyl-peptidase C-terminal" evidence="3">
    <location>
        <begin position="357"/>
        <end position="621"/>
    </location>
</feature>
<keyword evidence="1 4" id="KW-0378">Hydrolase</keyword>
<evidence type="ECO:0000259" key="3">
    <source>
        <dbReference type="SMART" id="SM00939"/>
    </source>
</evidence>
<sequence>MRLRILATLLAAPLLLSGAAPTFAAQDVPAMRVADASPFTFEKVMIPMRDGARMETVVIRPKDAKGALPILFQRTPYGIPQSAPKATSPEMQALVRDGYIFVYQSMRGRFGSDGVFTLSTAVHPNDRAVDSGAVDEATDAYDSIDWLVKHLPGTNGRVGMWGISYAGLAAGISLAHPHPALKAVSPQAAWVDYWQNDDLHRNGALRLSYTADWVSSLQVDKTQNERFDYGTVDTYDWFLALGPVETLDTRYFKGSVPMLRALLDHPNHDAFYTDQNWHKTLGRTTVPTLNVAGFWDQEDPWGSWQIYARQKENDPDHLAQMVAGPWVHGGWARDSDMLGHIPLGRDAAAEFLDQIQAPFFRYWLHQKGPRPAFEAKMLQSGSNVWKTYGQWPPKGTTATDLYLHDDGSLSFKAPAAGEACRDYVSDPANPVPFRPRPISPTYPRPEWRWWEAEDQRFVDHRPDVLSYVSAPLAADLTVTGKIAATLMASTSGTDSDFVVKLIDVLPQNFEQFDAAAPLGAYTRQLNGYQWPIAMEVRRGRFLASDTNPQPLVPGKVIAWDVALRDHDHVFQKGHRIMVQVQSSWFPVIDRNPQTFVANIARAKPGDFVKATQKVCAGSRISLPIMK</sequence>
<reference evidence="4" key="1">
    <citation type="submission" date="2023-07" db="EMBL/GenBank/DDBJ databases">
        <authorList>
            <person name="Kim M.K."/>
        </authorList>
    </citation>
    <scope>NUCLEOTIDE SEQUENCE</scope>
    <source>
        <strain evidence="4">CA1-15</strain>
    </source>
</reference>
<dbReference type="InterPro" id="IPR005674">
    <property type="entry name" value="CocE/Ser_esterase"/>
</dbReference>
<accession>A0ABT9A545</accession>
<dbReference type="InterPro" id="IPR013736">
    <property type="entry name" value="Xaa-Pro_dipept_C"/>
</dbReference>
<dbReference type="InterPro" id="IPR008979">
    <property type="entry name" value="Galactose-bd-like_sf"/>
</dbReference>
<dbReference type="PANTHER" id="PTHR43056:SF10">
    <property type="entry name" value="COCE_NOND FAMILY, PUTATIVE (AFU_ORTHOLOGUE AFUA_7G00600)-RELATED"/>
    <property type="match status" value="1"/>
</dbReference>
<dbReference type="Gene3D" id="2.60.120.260">
    <property type="entry name" value="Galactose-binding domain-like"/>
    <property type="match status" value="1"/>
</dbReference>
<dbReference type="SUPFAM" id="SSF49785">
    <property type="entry name" value="Galactose-binding domain-like"/>
    <property type="match status" value="1"/>
</dbReference>
<evidence type="ECO:0000313" key="4">
    <source>
        <dbReference type="EMBL" id="MDO7844547.1"/>
    </source>
</evidence>
<dbReference type="InterPro" id="IPR050585">
    <property type="entry name" value="Xaa-Pro_dipeptidyl-ppase/CocE"/>
</dbReference>
<dbReference type="PANTHER" id="PTHR43056">
    <property type="entry name" value="PEPTIDASE S9 PROLYL OLIGOPEPTIDASE"/>
    <property type="match status" value="1"/>
</dbReference>
<evidence type="ECO:0000256" key="1">
    <source>
        <dbReference type="ARBA" id="ARBA00022801"/>
    </source>
</evidence>
<dbReference type="EMBL" id="JAUQSZ010000017">
    <property type="protein sequence ID" value="MDO7844547.1"/>
    <property type="molecule type" value="Genomic_DNA"/>
</dbReference>
<dbReference type="RefSeq" id="WP_304562941.1">
    <property type="nucleotide sequence ID" value="NZ_JAUQSZ010000017.1"/>
</dbReference>
<dbReference type="Pfam" id="PF08530">
    <property type="entry name" value="PepX_C"/>
    <property type="match status" value="1"/>
</dbReference>
<name>A0ABT9A545_9SPHN</name>
<feature type="signal peptide" evidence="2">
    <location>
        <begin position="1"/>
        <end position="24"/>
    </location>
</feature>
<feature type="chain" id="PRO_5045919319" evidence="2">
    <location>
        <begin position="25"/>
        <end position="626"/>
    </location>
</feature>
<keyword evidence="2" id="KW-0732">Signal</keyword>
<dbReference type="NCBIfam" id="TIGR00976">
    <property type="entry name" value="CocE_NonD"/>
    <property type="match status" value="1"/>
</dbReference>
<dbReference type="Gene3D" id="1.10.3020.10">
    <property type="entry name" value="alpha-amino acid ester hydrolase ( Helical cap domain)"/>
    <property type="match status" value="1"/>
</dbReference>
<dbReference type="InterPro" id="IPR000383">
    <property type="entry name" value="Xaa-Pro-like_dom"/>
</dbReference>
<dbReference type="InterPro" id="IPR029058">
    <property type="entry name" value="AB_hydrolase_fold"/>
</dbReference>
<dbReference type="Pfam" id="PF02129">
    <property type="entry name" value="Peptidase_S15"/>
    <property type="match status" value="1"/>
</dbReference>
<dbReference type="Gene3D" id="3.40.50.1820">
    <property type="entry name" value="alpha/beta hydrolase"/>
    <property type="match status" value="1"/>
</dbReference>
<keyword evidence="5" id="KW-1185">Reference proteome</keyword>
<evidence type="ECO:0000256" key="2">
    <source>
        <dbReference type="SAM" id="SignalP"/>
    </source>
</evidence>
<dbReference type="SUPFAM" id="SSF53474">
    <property type="entry name" value="alpha/beta-Hydrolases"/>
    <property type="match status" value="1"/>
</dbReference>
<organism evidence="4 5">
    <name type="scientific">Sphingomonas immobilis</name>
    <dbReference type="NCBI Taxonomy" id="3063997"/>
    <lineage>
        <taxon>Bacteria</taxon>
        <taxon>Pseudomonadati</taxon>
        <taxon>Pseudomonadota</taxon>
        <taxon>Alphaproteobacteria</taxon>
        <taxon>Sphingomonadales</taxon>
        <taxon>Sphingomonadaceae</taxon>
        <taxon>Sphingomonas</taxon>
    </lineage>
</organism>
<dbReference type="GO" id="GO:0016787">
    <property type="term" value="F:hydrolase activity"/>
    <property type="evidence" value="ECO:0007669"/>
    <property type="project" value="UniProtKB-KW"/>
</dbReference>
<dbReference type="SMART" id="SM00939">
    <property type="entry name" value="PepX_C"/>
    <property type="match status" value="1"/>
</dbReference>
<gene>
    <name evidence="4" type="ORF">Q5H94_19610</name>
</gene>
<protein>
    <submittedName>
        <fullName evidence="4">CocE/NonD family hydrolase</fullName>
    </submittedName>
</protein>
<evidence type="ECO:0000313" key="5">
    <source>
        <dbReference type="Proteomes" id="UP001176468"/>
    </source>
</evidence>
<dbReference type="Proteomes" id="UP001176468">
    <property type="component" value="Unassembled WGS sequence"/>
</dbReference>
<proteinExistence type="predicted"/>